<dbReference type="RefSeq" id="XP_013951063.1">
    <property type="nucleotide sequence ID" value="XM_014095588.1"/>
</dbReference>
<dbReference type="STRING" id="413071.G9NAA2"/>
<dbReference type="OMA" id="AISHVRH"/>
<dbReference type="OrthoDB" id="2426273at2759"/>
<dbReference type="InParanoid" id="G9NAA2"/>
<dbReference type="Proteomes" id="UP000007115">
    <property type="component" value="Unassembled WGS sequence"/>
</dbReference>
<name>G9NAA2_HYPVG</name>
<gene>
    <name evidence="1" type="ORF">TRIVIDRAFT_227713</name>
</gene>
<evidence type="ECO:0000313" key="1">
    <source>
        <dbReference type="EMBL" id="EHK16868.1"/>
    </source>
</evidence>
<dbReference type="VEuPathDB" id="FungiDB:TRIVIDRAFT_227713"/>
<protein>
    <recommendedName>
        <fullName evidence="3">Heterokaryon incompatibility domain-containing protein</fullName>
    </recommendedName>
</protein>
<organism evidence="1 2">
    <name type="scientific">Hypocrea virens (strain Gv29-8 / FGSC 10586)</name>
    <name type="common">Gliocladium virens</name>
    <name type="synonym">Trichoderma virens</name>
    <dbReference type="NCBI Taxonomy" id="413071"/>
    <lineage>
        <taxon>Eukaryota</taxon>
        <taxon>Fungi</taxon>
        <taxon>Dikarya</taxon>
        <taxon>Ascomycota</taxon>
        <taxon>Pezizomycotina</taxon>
        <taxon>Sordariomycetes</taxon>
        <taxon>Hypocreomycetidae</taxon>
        <taxon>Hypocreales</taxon>
        <taxon>Hypocreaceae</taxon>
        <taxon>Trichoderma</taxon>
    </lineage>
</organism>
<reference evidence="1 2" key="1">
    <citation type="journal article" date="2011" name="Genome Biol.">
        <title>Comparative genome sequence analysis underscores mycoparasitism as the ancestral life style of Trichoderma.</title>
        <authorList>
            <person name="Kubicek C.P."/>
            <person name="Herrera-Estrella A."/>
            <person name="Seidl-Seiboth V."/>
            <person name="Martinez D.A."/>
            <person name="Druzhinina I.S."/>
            <person name="Thon M."/>
            <person name="Zeilinger S."/>
            <person name="Casas-Flores S."/>
            <person name="Horwitz B.A."/>
            <person name="Mukherjee P.K."/>
            <person name="Mukherjee M."/>
            <person name="Kredics L."/>
            <person name="Alcaraz L.D."/>
            <person name="Aerts A."/>
            <person name="Antal Z."/>
            <person name="Atanasova L."/>
            <person name="Cervantes-Badillo M.G."/>
            <person name="Challacombe J."/>
            <person name="Chertkov O."/>
            <person name="McCluskey K."/>
            <person name="Coulpier F."/>
            <person name="Deshpande N."/>
            <person name="von Doehren H."/>
            <person name="Ebbole D.J."/>
            <person name="Esquivel-Naranjo E.U."/>
            <person name="Fekete E."/>
            <person name="Flipphi M."/>
            <person name="Glaser F."/>
            <person name="Gomez-Rodriguez E.Y."/>
            <person name="Gruber S."/>
            <person name="Han C."/>
            <person name="Henrissat B."/>
            <person name="Hermosa R."/>
            <person name="Hernandez-Onate M."/>
            <person name="Karaffa L."/>
            <person name="Kosti I."/>
            <person name="Le Crom S."/>
            <person name="Lindquist E."/>
            <person name="Lucas S."/>
            <person name="Luebeck M."/>
            <person name="Luebeck P.S."/>
            <person name="Margeot A."/>
            <person name="Metz B."/>
            <person name="Misra M."/>
            <person name="Nevalainen H."/>
            <person name="Omann M."/>
            <person name="Packer N."/>
            <person name="Perrone G."/>
            <person name="Uresti-Rivera E.E."/>
            <person name="Salamov A."/>
            <person name="Schmoll M."/>
            <person name="Seiboth B."/>
            <person name="Shapiro H."/>
            <person name="Sukno S."/>
            <person name="Tamayo-Ramos J.A."/>
            <person name="Tisch D."/>
            <person name="Wiest A."/>
            <person name="Wilkinson H.H."/>
            <person name="Zhang M."/>
            <person name="Coutinho P.M."/>
            <person name="Kenerley C.M."/>
            <person name="Monte E."/>
            <person name="Baker S.E."/>
            <person name="Grigoriev I.V."/>
        </authorList>
    </citation>
    <scope>NUCLEOTIDE SEQUENCE [LARGE SCALE GENOMIC DNA]</scope>
    <source>
        <strain evidence="2">Gv29-8 / FGSC 10586</strain>
    </source>
</reference>
<dbReference type="PANTHER" id="PTHR39596:SF2">
    <property type="entry name" value="HET DOMAIN PROTEIN (AFU_ORTHOLOGUE AFUA_1G17550)-RELATED"/>
    <property type="match status" value="1"/>
</dbReference>
<dbReference type="HOGENOM" id="CLU_517830_0_0_1"/>
<comment type="caution">
    <text evidence="1">The sequence shown here is derived from an EMBL/GenBank/DDBJ whole genome shotgun (WGS) entry which is preliminary data.</text>
</comment>
<dbReference type="EMBL" id="ABDF02000090">
    <property type="protein sequence ID" value="EHK16868.1"/>
    <property type="molecule type" value="Genomic_DNA"/>
</dbReference>
<dbReference type="PANTHER" id="PTHR39596">
    <property type="match status" value="1"/>
</dbReference>
<dbReference type="eggNOG" id="ENOG502SP5X">
    <property type="taxonomic scope" value="Eukaryota"/>
</dbReference>
<proteinExistence type="predicted"/>
<evidence type="ECO:0008006" key="3">
    <source>
        <dbReference type="Google" id="ProtNLM"/>
    </source>
</evidence>
<sequence length="598" mass="67773">MDHISLPIDDFAHAPLEVPHLCNDRFRYDDHGFLTYPHRAGLDLEKIIERGLVDIDTLAPGLQAWLWFGLLGEILGIGSRLHATQRIANYNAFVTENSKGSSVISTTGLPRYIKKAGQRNETLRQDGFYSQRYYACLRVAMASIKRLLSSEMCRKHLKSGCQFARLPALFRVILSIQILIESLQAAESVLLPGKWDSLYRPTMESSGYELVDRLLIEAGWCKYEVNRLPESVRLRYYLSFLHPSDAVQDKGDHLSCTEDACVHVPHSIDEQNIKPRHVTKDCKCSIETIQDLPVTNLVEAGADLLLRFAQTDGTARRLELLETRFDISETNEVPFVAISHVRHAGLGNADAHSLPYCQLANIQELVDKICPPSGIVISSTPFWLDTMCIPSERRAHTASLKRIREIFKHASRVLVIDQALCSHAIGSPEDALIRIRYSLWKRRLWTLQEGFVVPASNLIFCFANGLFSLRELLDRYEDKALVPFPLLKCAQFVGFRVLPHLKTTLDILDDDIKLLADMPQAVIGHLEKTKLRRILRLGYLASDDFKYFQEDVEAQQIQKLLPLLGDLYLDIKNSPVVPGSRSAEQVVFCLERLYGLDI</sequence>
<keyword evidence="2" id="KW-1185">Reference proteome</keyword>
<dbReference type="AlphaFoldDB" id="G9NAA2"/>
<accession>G9NAA2</accession>
<dbReference type="GeneID" id="25792102"/>
<evidence type="ECO:0000313" key="2">
    <source>
        <dbReference type="Proteomes" id="UP000007115"/>
    </source>
</evidence>